<proteinExistence type="predicted"/>
<feature type="transmembrane region" description="Helical" evidence="1">
    <location>
        <begin position="200"/>
        <end position="220"/>
    </location>
</feature>
<keyword evidence="1" id="KW-0812">Transmembrane</keyword>
<keyword evidence="1" id="KW-1133">Transmembrane helix</keyword>
<comment type="caution">
    <text evidence="2">The sequence shown here is derived from an EMBL/GenBank/DDBJ whole genome shotgun (WGS) entry which is preliminary data.</text>
</comment>
<reference evidence="2 3" key="1">
    <citation type="submission" date="2023-12" db="EMBL/GenBank/DDBJ databases">
        <title>Description of Novel Strain Fulvimarina sp. 2208YS6-2-32 isolated from Uroteuthis (Photololigo) edulis.</title>
        <authorList>
            <person name="Park J.-S."/>
        </authorList>
    </citation>
    <scope>NUCLEOTIDE SEQUENCE [LARGE SCALE GENOMIC DNA]</scope>
    <source>
        <strain evidence="2 3">2208YS6-2-32</strain>
    </source>
</reference>
<evidence type="ECO:0000313" key="3">
    <source>
        <dbReference type="Proteomes" id="UP001294412"/>
    </source>
</evidence>
<gene>
    <name evidence="2" type="ORF">U0C82_14210</name>
</gene>
<dbReference type="Proteomes" id="UP001294412">
    <property type="component" value="Unassembled WGS sequence"/>
</dbReference>
<accession>A0ABU5I4I5</accession>
<dbReference type="EMBL" id="JAXLPB010000004">
    <property type="protein sequence ID" value="MDY8110293.1"/>
    <property type="molecule type" value="Genomic_DNA"/>
</dbReference>
<keyword evidence="3" id="KW-1185">Reference proteome</keyword>
<feature type="transmembrane region" description="Helical" evidence="1">
    <location>
        <begin position="71"/>
        <end position="91"/>
    </location>
</feature>
<dbReference type="InterPro" id="IPR012666">
    <property type="entry name" value="CbtA_put"/>
</dbReference>
<dbReference type="RefSeq" id="WP_322187799.1">
    <property type="nucleotide sequence ID" value="NZ_JAXLPB010000004.1"/>
</dbReference>
<dbReference type="NCBIfam" id="TIGR02458">
    <property type="entry name" value="CbtA"/>
    <property type="match status" value="1"/>
</dbReference>
<dbReference type="Pfam" id="PF09490">
    <property type="entry name" value="CbtA"/>
    <property type="match status" value="1"/>
</dbReference>
<feature type="transmembrane region" description="Helical" evidence="1">
    <location>
        <begin position="138"/>
        <end position="156"/>
    </location>
</feature>
<evidence type="ECO:0000313" key="2">
    <source>
        <dbReference type="EMBL" id="MDY8110293.1"/>
    </source>
</evidence>
<name>A0ABU5I4I5_9HYPH</name>
<sequence length="233" mass="24243">MFKQIIAGAILAGAGAGLCASLLQIVFVQPVLLHAELYESGQLVHFGSASDVSADQAVAGFDLQRDSLTTAFNLLVYTGYALILTALMALAQLRGATISARNGLVWGACGFFVVQFAPGFSLAPEVPGVAVVDVQTRQLWWTMTVAAAGIAVWLAAFGRSPAAWGAAIVLLLLPHIVGAPEPEFFAGPAPTELGALFVSRAYGVSLAAWTALGILSAFFLRLDPARERTGVAA</sequence>
<keyword evidence="1" id="KW-0472">Membrane</keyword>
<feature type="transmembrane region" description="Helical" evidence="1">
    <location>
        <begin position="163"/>
        <end position="180"/>
    </location>
</feature>
<organism evidence="2 3">
    <name type="scientific">Fulvimarina uroteuthidis</name>
    <dbReference type="NCBI Taxonomy" id="3098149"/>
    <lineage>
        <taxon>Bacteria</taxon>
        <taxon>Pseudomonadati</taxon>
        <taxon>Pseudomonadota</taxon>
        <taxon>Alphaproteobacteria</taxon>
        <taxon>Hyphomicrobiales</taxon>
        <taxon>Aurantimonadaceae</taxon>
        <taxon>Fulvimarina</taxon>
    </lineage>
</organism>
<protein>
    <submittedName>
        <fullName evidence="2">CbtA family protein</fullName>
    </submittedName>
</protein>
<feature type="transmembrane region" description="Helical" evidence="1">
    <location>
        <begin position="103"/>
        <end position="123"/>
    </location>
</feature>
<evidence type="ECO:0000256" key="1">
    <source>
        <dbReference type="SAM" id="Phobius"/>
    </source>
</evidence>